<dbReference type="OrthoDB" id="1141481at2"/>
<evidence type="ECO:0000256" key="4">
    <source>
        <dbReference type="PIRSR" id="PIRSR018250-1"/>
    </source>
</evidence>
<evidence type="ECO:0000256" key="3">
    <source>
        <dbReference type="ARBA" id="ARBA00023027"/>
    </source>
</evidence>
<accession>A0A4V5UU77</accession>
<feature type="domain" description="Alanine dehydrogenase/pyridine nucleotide transhydrogenase N-terminal" evidence="6">
    <location>
        <begin position="5"/>
        <end position="137"/>
    </location>
</feature>
<dbReference type="GO" id="GO:0005737">
    <property type="term" value="C:cytoplasm"/>
    <property type="evidence" value="ECO:0007669"/>
    <property type="project" value="TreeGrafter"/>
</dbReference>
<dbReference type="AlphaFoldDB" id="A0A4V5UU77"/>
<dbReference type="GO" id="GO:0004754">
    <property type="term" value="F:saccharopine dehydrogenase (NAD+, L-lysine-forming) activity"/>
    <property type="evidence" value="ECO:0007669"/>
    <property type="project" value="InterPro"/>
</dbReference>
<feature type="active site" description="Proton acceptor" evidence="4">
    <location>
        <position position="73"/>
    </location>
</feature>
<evidence type="ECO:0000313" key="7">
    <source>
        <dbReference type="EMBL" id="TKK66383.1"/>
    </source>
</evidence>
<evidence type="ECO:0000256" key="1">
    <source>
        <dbReference type="ARBA" id="ARBA00005689"/>
    </source>
</evidence>
<dbReference type="RefSeq" id="WP_137263115.1">
    <property type="nucleotide sequence ID" value="NZ_SZQL01000015.1"/>
</dbReference>
<dbReference type="Gene3D" id="3.40.50.720">
    <property type="entry name" value="NAD(P)-binding Rossmann-like Domain"/>
    <property type="match status" value="2"/>
</dbReference>
<keyword evidence="8" id="KW-1185">Reference proteome</keyword>
<comment type="caution">
    <text evidence="7">The sequence shown here is derived from an EMBL/GenBank/DDBJ whole genome shotgun (WGS) entry which is preliminary data.</text>
</comment>
<proteinExistence type="inferred from homology"/>
<keyword evidence="2" id="KW-0560">Oxidoreductase</keyword>
<sequence length="400" mass="45300">MLTIGLIKEEKIPSDNRVALTPAHCKWLLTKVGGCRIVIEPSESRCFADEDYERAGAIISNNLSVCDVLLGIKEVPVAKLIPNKTYLFFSHTKKGQPHNQQLMHAMIDKGITLVDYECLEHEDGQRIIGFGFFAGVVGAHNGMMAYGNRTKTFSLGRVYQNKDYRHLINTYFGLKLPNIKITVTGSGRVAHGILEIMNLMDVQEVEPEEYLQRSFNYPVYVHLKGADLYIHKNKRTYQRAEFHANPEEYECLFEPYCAHTDILMNGIYWDKRIPRLFEPETMQNSDFNIQTIADITDDTGGSIPCNLGDATITNPVYGVDKMTNTKTAPYLPTSVDVVAVGNLPNELPCDASRYFGDQLIKYVLEDILKKESSSMIERATILRNGYLTERFGYLKDYAAH</sequence>
<protein>
    <submittedName>
        <fullName evidence="7">Alanine dehydrogenase</fullName>
    </submittedName>
</protein>
<dbReference type="SMART" id="SM01003">
    <property type="entry name" value="AlaDh_PNT_N"/>
    <property type="match status" value="1"/>
</dbReference>
<organism evidence="7 8">
    <name type="scientific">Ilyomonas limi</name>
    <dbReference type="NCBI Taxonomy" id="2575867"/>
    <lineage>
        <taxon>Bacteria</taxon>
        <taxon>Pseudomonadati</taxon>
        <taxon>Bacteroidota</taxon>
        <taxon>Chitinophagia</taxon>
        <taxon>Chitinophagales</taxon>
        <taxon>Chitinophagaceae</taxon>
        <taxon>Ilyomonas</taxon>
    </lineage>
</organism>
<dbReference type="SUPFAM" id="SSF52283">
    <property type="entry name" value="Formate/glycerate dehydrogenase catalytic domain-like"/>
    <property type="match status" value="1"/>
</dbReference>
<dbReference type="EMBL" id="SZQL01000015">
    <property type="protein sequence ID" value="TKK66383.1"/>
    <property type="molecule type" value="Genomic_DNA"/>
</dbReference>
<dbReference type="PANTHER" id="PTHR11133">
    <property type="entry name" value="SACCHAROPINE DEHYDROGENASE"/>
    <property type="match status" value="1"/>
</dbReference>
<evidence type="ECO:0000256" key="2">
    <source>
        <dbReference type="ARBA" id="ARBA00023002"/>
    </source>
</evidence>
<evidence type="ECO:0000313" key="8">
    <source>
        <dbReference type="Proteomes" id="UP000305848"/>
    </source>
</evidence>
<dbReference type="PANTHER" id="PTHR11133:SF23">
    <property type="entry name" value="SACCHAROPINE DEHYDROGENASE [NAD(+), L-LYSINE-FORMING]"/>
    <property type="match status" value="1"/>
</dbReference>
<dbReference type="GO" id="GO:0019878">
    <property type="term" value="P:lysine biosynthetic process via aminoadipic acid"/>
    <property type="evidence" value="ECO:0007669"/>
    <property type="project" value="TreeGrafter"/>
</dbReference>
<reference evidence="7 8" key="1">
    <citation type="submission" date="2019-05" db="EMBL/GenBank/DDBJ databases">
        <title>Panacibacter sp. strain 17mud1-8 Genome sequencing and assembly.</title>
        <authorList>
            <person name="Chhetri G."/>
        </authorList>
    </citation>
    <scope>NUCLEOTIDE SEQUENCE [LARGE SCALE GENOMIC DNA]</scope>
    <source>
        <strain evidence="7 8">17mud1-8</strain>
    </source>
</reference>
<dbReference type="InterPro" id="IPR007886">
    <property type="entry name" value="AlaDH/PNT_N"/>
</dbReference>
<keyword evidence="3 5" id="KW-0520">NAD</keyword>
<comment type="similarity">
    <text evidence="1">Belongs to the AlaDH/PNT family.</text>
</comment>
<dbReference type="Pfam" id="PF05222">
    <property type="entry name" value="AlaDh_PNT_N"/>
    <property type="match status" value="1"/>
</dbReference>
<evidence type="ECO:0000259" key="6">
    <source>
        <dbReference type="SMART" id="SM01003"/>
    </source>
</evidence>
<feature type="binding site" evidence="5">
    <location>
        <position position="268"/>
    </location>
    <ligand>
        <name>NAD(+)</name>
        <dbReference type="ChEBI" id="CHEBI:57540"/>
    </ligand>
</feature>
<dbReference type="InterPro" id="IPR027281">
    <property type="entry name" value="Lys1"/>
</dbReference>
<name>A0A4V5UU77_9BACT</name>
<gene>
    <name evidence="7" type="ORF">FC093_17555</name>
</gene>
<dbReference type="PIRSF" id="PIRSF018250">
    <property type="entry name" value="Saccharopine_DH_Lys"/>
    <property type="match status" value="1"/>
</dbReference>
<dbReference type="CDD" id="cd05199">
    <property type="entry name" value="SDH_like"/>
    <property type="match status" value="1"/>
</dbReference>
<feature type="active site" description="Proton donor" evidence="4">
    <location>
        <position position="91"/>
    </location>
</feature>
<dbReference type="Proteomes" id="UP000305848">
    <property type="component" value="Unassembled WGS sequence"/>
</dbReference>
<evidence type="ECO:0000256" key="5">
    <source>
        <dbReference type="PIRSR" id="PIRSR018250-3"/>
    </source>
</evidence>
<dbReference type="InterPro" id="IPR051168">
    <property type="entry name" value="AASS"/>
</dbReference>